<name>A0ABY7EJ28_MYAAR</name>
<evidence type="ECO:0000313" key="3">
    <source>
        <dbReference type="Proteomes" id="UP001164746"/>
    </source>
</evidence>
<feature type="compositionally biased region" description="Basic and acidic residues" evidence="1">
    <location>
        <begin position="27"/>
        <end position="48"/>
    </location>
</feature>
<protein>
    <submittedName>
        <fullName evidence="2">Uncharacterized protein</fullName>
    </submittedName>
</protein>
<proteinExistence type="predicted"/>
<feature type="region of interest" description="Disordered" evidence="1">
    <location>
        <begin position="1"/>
        <end position="92"/>
    </location>
</feature>
<gene>
    <name evidence="2" type="ORF">MAR_035079</name>
</gene>
<dbReference type="Proteomes" id="UP001164746">
    <property type="component" value="Chromosome 7"/>
</dbReference>
<evidence type="ECO:0000313" key="2">
    <source>
        <dbReference type="EMBL" id="WAR10003.1"/>
    </source>
</evidence>
<reference evidence="2" key="1">
    <citation type="submission" date="2022-11" db="EMBL/GenBank/DDBJ databases">
        <title>Centuries of genome instability and evolution in soft-shell clam transmissible cancer (bioRxiv).</title>
        <authorList>
            <person name="Hart S.F.M."/>
            <person name="Yonemitsu M.A."/>
            <person name="Giersch R.M."/>
            <person name="Beal B.F."/>
            <person name="Arriagada G."/>
            <person name="Davis B.W."/>
            <person name="Ostrander E.A."/>
            <person name="Goff S.P."/>
            <person name="Metzger M.J."/>
        </authorList>
    </citation>
    <scope>NUCLEOTIDE SEQUENCE</scope>
    <source>
        <strain evidence="2">MELC-2E11</strain>
        <tissue evidence="2">Siphon/mantle</tissue>
    </source>
</reference>
<sequence>GKGKQNVPREMKAARNEAGNTAAPGKMDQKNQDKTETRVTGRKKEGKVTKKAVNTPNKGGRQKRGVLSKKNDWKQLDDYKAPPSNDLESSLQGRKRKLFNRPGSQEMNDLMEEMDLDSMFPQGMLEKCPSKSTRSSVALYSNHDTLLIIDTLKDQKKQREQEEIYSQLADINKRVHQ</sequence>
<dbReference type="EMBL" id="CP111018">
    <property type="protein sequence ID" value="WAR10003.1"/>
    <property type="molecule type" value="Genomic_DNA"/>
</dbReference>
<feature type="non-terminal residue" evidence="2">
    <location>
        <position position="1"/>
    </location>
</feature>
<evidence type="ECO:0000256" key="1">
    <source>
        <dbReference type="SAM" id="MobiDB-lite"/>
    </source>
</evidence>
<accession>A0ABY7EJ28</accession>
<feature type="non-terminal residue" evidence="2">
    <location>
        <position position="177"/>
    </location>
</feature>
<feature type="compositionally biased region" description="Basic and acidic residues" evidence="1">
    <location>
        <begin position="69"/>
        <end position="80"/>
    </location>
</feature>
<organism evidence="2 3">
    <name type="scientific">Mya arenaria</name>
    <name type="common">Soft-shell clam</name>
    <dbReference type="NCBI Taxonomy" id="6604"/>
    <lineage>
        <taxon>Eukaryota</taxon>
        <taxon>Metazoa</taxon>
        <taxon>Spiralia</taxon>
        <taxon>Lophotrochozoa</taxon>
        <taxon>Mollusca</taxon>
        <taxon>Bivalvia</taxon>
        <taxon>Autobranchia</taxon>
        <taxon>Heteroconchia</taxon>
        <taxon>Euheterodonta</taxon>
        <taxon>Imparidentia</taxon>
        <taxon>Neoheterodontei</taxon>
        <taxon>Myida</taxon>
        <taxon>Myoidea</taxon>
        <taxon>Myidae</taxon>
        <taxon>Mya</taxon>
    </lineage>
</organism>
<keyword evidence="3" id="KW-1185">Reference proteome</keyword>